<feature type="transmembrane region" description="Helical" evidence="9">
    <location>
        <begin position="1089"/>
        <end position="1108"/>
    </location>
</feature>
<dbReference type="Pfam" id="PF14703">
    <property type="entry name" value="PHM7_cyt"/>
    <property type="match status" value="1"/>
</dbReference>
<feature type="transmembrane region" description="Helical" evidence="9">
    <location>
        <begin position="993"/>
        <end position="1016"/>
    </location>
</feature>
<dbReference type="GO" id="GO:0005227">
    <property type="term" value="F:calcium-activated cation channel activity"/>
    <property type="evidence" value="ECO:0007669"/>
    <property type="project" value="InterPro"/>
</dbReference>
<evidence type="ECO:0000256" key="3">
    <source>
        <dbReference type="ARBA" id="ARBA00022448"/>
    </source>
</evidence>
<dbReference type="InterPro" id="IPR011701">
    <property type="entry name" value="MFS"/>
</dbReference>
<feature type="transmembrane region" description="Helical" evidence="9">
    <location>
        <begin position="400"/>
        <end position="424"/>
    </location>
</feature>
<accession>A0AAN6LSB3</accession>
<dbReference type="PROSITE" id="PS50850">
    <property type="entry name" value="MFS"/>
    <property type="match status" value="1"/>
</dbReference>
<dbReference type="InterPro" id="IPR003864">
    <property type="entry name" value="CSC1/OSCA1-like_7TM"/>
</dbReference>
<comment type="caution">
    <text evidence="11">The sequence shown here is derived from an EMBL/GenBank/DDBJ whole genome shotgun (WGS) entry which is preliminary data.</text>
</comment>
<feature type="transmembrane region" description="Helical" evidence="9">
    <location>
        <begin position="1419"/>
        <end position="1437"/>
    </location>
</feature>
<dbReference type="InterPro" id="IPR032880">
    <property type="entry name" value="CSC1/OSCA1-like_N"/>
</dbReference>
<feature type="transmembrane region" description="Helical" evidence="9">
    <location>
        <begin position="1344"/>
        <end position="1367"/>
    </location>
</feature>
<evidence type="ECO:0000313" key="11">
    <source>
        <dbReference type="EMBL" id="KAK3203357.1"/>
    </source>
</evidence>
<evidence type="ECO:0000313" key="12">
    <source>
        <dbReference type="Proteomes" id="UP001280581"/>
    </source>
</evidence>
<feature type="transmembrane region" description="Helical" evidence="9">
    <location>
        <begin position="1288"/>
        <end position="1307"/>
    </location>
</feature>
<feature type="region of interest" description="Disordered" evidence="8">
    <location>
        <begin position="828"/>
        <end position="890"/>
    </location>
</feature>
<keyword evidence="4 9" id="KW-0812">Transmembrane</keyword>
<dbReference type="SUPFAM" id="SSF103473">
    <property type="entry name" value="MFS general substrate transporter"/>
    <property type="match status" value="1"/>
</dbReference>
<dbReference type="InterPro" id="IPR036259">
    <property type="entry name" value="MFS_trans_sf"/>
</dbReference>
<feature type="transmembrane region" description="Helical" evidence="9">
    <location>
        <begin position="39"/>
        <end position="63"/>
    </location>
</feature>
<feature type="transmembrane region" description="Helical" evidence="9">
    <location>
        <begin position="124"/>
        <end position="141"/>
    </location>
</feature>
<evidence type="ECO:0000256" key="5">
    <source>
        <dbReference type="ARBA" id="ARBA00022989"/>
    </source>
</evidence>
<dbReference type="Proteomes" id="UP001280581">
    <property type="component" value="Unassembled WGS sequence"/>
</dbReference>
<evidence type="ECO:0000256" key="6">
    <source>
        <dbReference type="ARBA" id="ARBA00023136"/>
    </source>
</evidence>
<dbReference type="Gene3D" id="1.20.1250.20">
    <property type="entry name" value="MFS general substrate transporter like domains"/>
    <property type="match status" value="1"/>
</dbReference>
<comment type="similarity">
    <text evidence="2">Belongs to the CSC1 (TC 1.A.17) family.</text>
</comment>
<feature type="domain" description="Major facilitator superfamily (MFS) profile" evidence="10">
    <location>
        <begin position="958"/>
        <end position="1442"/>
    </location>
</feature>
<evidence type="ECO:0000256" key="7">
    <source>
        <dbReference type="SAM" id="Coils"/>
    </source>
</evidence>
<feature type="transmembrane region" description="Helical" evidence="9">
    <location>
        <begin position="491"/>
        <end position="514"/>
    </location>
</feature>
<gene>
    <name evidence="11" type="ORF">GRF29_112g999690</name>
</gene>
<keyword evidence="3" id="KW-0813">Transport</keyword>
<evidence type="ECO:0000259" key="10">
    <source>
        <dbReference type="PROSITE" id="PS50850"/>
    </source>
</evidence>
<feature type="transmembrane region" description="Helical" evidence="9">
    <location>
        <begin position="1319"/>
        <end position="1338"/>
    </location>
</feature>
<feature type="transmembrane region" description="Helical" evidence="9">
    <location>
        <begin position="1028"/>
        <end position="1051"/>
    </location>
</feature>
<dbReference type="CDD" id="cd17330">
    <property type="entry name" value="MFS_SLC46_TetA_like"/>
    <property type="match status" value="1"/>
</dbReference>
<evidence type="ECO:0000256" key="8">
    <source>
        <dbReference type="SAM" id="MobiDB-lite"/>
    </source>
</evidence>
<keyword evidence="6 9" id="KW-0472">Membrane</keyword>
<evidence type="ECO:0000256" key="9">
    <source>
        <dbReference type="SAM" id="Phobius"/>
    </source>
</evidence>
<organism evidence="11 12">
    <name type="scientific">Pseudopithomyces chartarum</name>
    <dbReference type="NCBI Taxonomy" id="1892770"/>
    <lineage>
        <taxon>Eukaryota</taxon>
        <taxon>Fungi</taxon>
        <taxon>Dikarya</taxon>
        <taxon>Ascomycota</taxon>
        <taxon>Pezizomycotina</taxon>
        <taxon>Dothideomycetes</taxon>
        <taxon>Pleosporomycetidae</taxon>
        <taxon>Pleosporales</taxon>
        <taxon>Massarineae</taxon>
        <taxon>Didymosphaeriaceae</taxon>
        <taxon>Pseudopithomyces</taxon>
    </lineage>
</organism>
<dbReference type="Pfam" id="PF02714">
    <property type="entry name" value="RSN1_7TM"/>
    <property type="match status" value="1"/>
</dbReference>
<feature type="transmembrane region" description="Helical" evidence="9">
    <location>
        <begin position="665"/>
        <end position="683"/>
    </location>
</feature>
<comment type="subcellular location">
    <subcellularLocation>
        <location evidence="1">Membrane</location>
        <topology evidence="1">Multi-pass membrane protein</topology>
    </subcellularLocation>
</comment>
<feature type="transmembrane region" description="Helical" evidence="9">
    <location>
        <begin position="959"/>
        <end position="981"/>
    </location>
</feature>
<dbReference type="Pfam" id="PF13967">
    <property type="entry name" value="RSN1_TM"/>
    <property type="match status" value="1"/>
</dbReference>
<dbReference type="InterPro" id="IPR045122">
    <property type="entry name" value="Csc1-like"/>
</dbReference>
<feature type="transmembrane region" description="Helical" evidence="9">
    <location>
        <begin position="1128"/>
        <end position="1152"/>
    </location>
</feature>
<keyword evidence="7" id="KW-0175">Coiled coil</keyword>
<dbReference type="Pfam" id="PF07690">
    <property type="entry name" value="MFS_1"/>
    <property type="match status" value="1"/>
</dbReference>
<evidence type="ECO:0000256" key="4">
    <source>
        <dbReference type="ARBA" id="ARBA00022692"/>
    </source>
</evidence>
<feature type="transmembrane region" description="Helical" evidence="9">
    <location>
        <begin position="1387"/>
        <end position="1407"/>
    </location>
</feature>
<dbReference type="PANTHER" id="PTHR13018">
    <property type="entry name" value="PROBABLE MEMBRANE PROTEIN DUF221-RELATED"/>
    <property type="match status" value="1"/>
</dbReference>
<dbReference type="GO" id="GO:0005886">
    <property type="term" value="C:plasma membrane"/>
    <property type="evidence" value="ECO:0007669"/>
    <property type="project" value="TreeGrafter"/>
</dbReference>
<proteinExistence type="inferred from homology"/>
<dbReference type="PANTHER" id="PTHR13018:SF149">
    <property type="entry name" value="DOMAIN PROTEIN, PUTATIVE (AFU_ORTHOLOGUE AFUA_3G11660)-RELATED"/>
    <property type="match status" value="1"/>
</dbReference>
<dbReference type="InterPro" id="IPR027815">
    <property type="entry name" value="CSC1/OSCA1-like_cyt"/>
</dbReference>
<dbReference type="InterPro" id="IPR020846">
    <property type="entry name" value="MFS_dom"/>
</dbReference>
<feature type="transmembrane region" description="Helical" evidence="9">
    <location>
        <begin position="444"/>
        <end position="464"/>
    </location>
</feature>
<feature type="coiled-coil region" evidence="7">
    <location>
        <begin position="314"/>
        <end position="341"/>
    </location>
</feature>
<sequence>MASTSRGPVFPRDGEQSLQDKLLLLMADPFGGNVAAKSVLAAMATSMSITAAIFLAFCILRPWNEVVYAPRLRHVDEKHKPPPMDKSLFAWFQPVFKTNEHEYMHTIGMDGTVFLRIARMCRNMFVCLAIVGCAIIIPVNITQASDVGQGTNKQDVAQVIFLMTPMFLWGRPYWAYVVCAYIFDIIICGFLWTTYRAIHQLRRKFMESPEYQNSLHSRTLLITDIPRNLRSDQGIVEITDNIRATPDIPRASIGRNVKDIPDLIEQHEQAVIDLEKVLAKYLKNPSSLPATRPLCRPSKQDPEYTNKNEKVDAIDYLSARIQRLEAKIKQVRETVDKRDAMPYGFASYETIESAHTVAFASRSKKIKGAVIQLAPKPKDIIWKNLSVDAKARRWKRFVNGLWITLLTVLYFIPNALIAVFLAQLNNIASLWPKFGEEMRKNPEAWALVQGIAAPALTSLFYYFLPIIFRRLSIKAGDISKTSRERHVISKLYSFFVFNNLFVFSLFAAVFRFVVSTVELAQKGNLKWTEILYELHPFQTTMITLCNISPFWVTWLVQRNLGAAIDLVQAVNLGWGSFSRKFLNPTPRELIQRTAPPPFDYSSYYNYFLFYSTVALCFGTLQPITLVVTAFYFAIDSSMKKYLLLYVFGTKNESGGLYWRTIFNRLLAGTFLSNCIIALMVGARGSDIKMMLGAMAPIPFLLVGFKFYCKQTFDGAIKYYTKGETPKGVEAPPAIDKESRRDRVAVRFGHPALYQKLTVPMVHEKSKHLLAEVYRGRLDGDIGAAGYSDMYSMKRMSKENPGKVEGGTGPFEFVSESNMDFENFKNRPEFADEAGDSGSLYGPSTTSRPGTPTSVMTNERGRSGEREQGVTYPAGYHSTPSNLREYSASPDSRGWGLDRTISNTSQQQDDANLLTRRMQEQITLGGDDGEGEVRMLQDMFGLTKARTSPRGQNEFPVAQLFLLALVRVAEPIALTSIFPYAIKLVAHYGASEAQAPFFAGVLISAFSLAEACTGMYWGGLSDRIGRKPVLLMGCCGTISSLLVVGFSSSFWLALSGRILGGILNGNIGVIQTMVGELVKNPDHEPKAYAVMPFVWSIGTIVGPSIGGYFAEPADNFPSIFSSAGVFAKFPYLLPNLLCTGLLAVAIVAGYFLLDETHPDMQPWSTLEDLHVTSAQTPLLPAQGAMSNAPANLTAESYGTFDDVDAHHDETWRIKSNGDWIEDGSPLREKVVTKTVLTFVIALGVFTYHSMTYDHLLPIFLQDKRADDVSAMKLSPNALGGGLGVPLQEVGIILSVNGLIQLLIQAVIFPALASFFGVWRLLILVTLGHPIAYFIVPFLQLLPANLVYPGIYACLTIRSLTSILAYPLLLIMIKEAAPAPNHLGRINGLAASTGAACRTMASPIAGLLYGISIDMRFTPLAWWASALVAIVGVVQIPYMSRAAQKCNVSDDEA</sequence>
<reference evidence="11 12" key="1">
    <citation type="submission" date="2021-02" db="EMBL/GenBank/DDBJ databases">
        <title>Genome assembly of Pseudopithomyces chartarum.</title>
        <authorList>
            <person name="Jauregui R."/>
            <person name="Singh J."/>
            <person name="Voisey C."/>
        </authorList>
    </citation>
    <scope>NUCLEOTIDE SEQUENCE [LARGE SCALE GENOMIC DNA]</scope>
    <source>
        <strain evidence="11 12">AGR01</strain>
    </source>
</reference>
<feature type="compositionally biased region" description="Low complexity" evidence="8">
    <location>
        <begin position="841"/>
        <end position="853"/>
    </location>
</feature>
<feature type="transmembrane region" description="Helical" evidence="9">
    <location>
        <begin position="1229"/>
        <end position="1249"/>
    </location>
</feature>
<name>A0AAN6LSB3_9PLEO</name>
<dbReference type="EMBL" id="WVTA01000011">
    <property type="protein sequence ID" value="KAK3203357.1"/>
    <property type="molecule type" value="Genomic_DNA"/>
</dbReference>
<feature type="transmembrane region" description="Helical" evidence="9">
    <location>
        <begin position="607"/>
        <end position="634"/>
    </location>
</feature>
<feature type="transmembrane region" description="Helical" evidence="9">
    <location>
        <begin position="173"/>
        <end position="195"/>
    </location>
</feature>
<keyword evidence="12" id="KW-1185">Reference proteome</keyword>
<protein>
    <recommendedName>
        <fullName evidence="10">Major facilitator superfamily (MFS) profile domain-containing protein</fullName>
    </recommendedName>
</protein>
<evidence type="ECO:0000256" key="1">
    <source>
        <dbReference type="ARBA" id="ARBA00004141"/>
    </source>
</evidence>
<keyword evidence="5 9" id="KW-1133">Transmembrane helix</keyword>
<feature type="compositionally biased region" description="Basic and acidic residues" evidence="8">
    <location>
        <begin position="858"/>
        <end position="867"/>
    </location>
</feature>
<evidence type="ECO:0000256" key="2">
    <source>
        <dbReference type="ARBA" id="ARBA00007779"/>
    </source>
</evidence>